<dbReference type="SMART" id="SM00878">
    <property type="entry name" value="Biotin_carb_C"/>
    <property type="match status" value="1"/>
</dbReference>
<dbReference type="InterPro" id="IPR011763">
    <property type="entry name" value="COA_CT_C"/>
</dbReference>
<dbReference type="SUPFAM" id="SSF51246">
    <property type="entry name" value="Rudiment single hybrid motif"/>
    <property type="match status" value="1"/>
</dbReference>
<keyword evidence="5 14" id="KW-0547">Nucleotide-binding</keyword>
<dbReference type="PANTHER" id="PTHR45728">
    <property type="entry name" value="ACETYL-COA CARBOXYLASE, ISOFORM A"/>
    <property type="match status" value="1"/>
</dbReference>
<dbReference type="Gene3D" id="3.30.1490.20">
    <property type="entry name" value="ATP-grasp fold, A domain"/>
    <property type="match status" value="1"/>
</dbReference>
<dbReference type="InterPro" id="IPR034733">
    <property type="entry name" value="AcCoA_carboxyl_beta"/>
</dbReference>
<dbReference type="InterPro" id="IPR001882">
    <property type="entry name" value="Biotin_BS"/>
</dbReference>
<comment type="pathway">
    <text evidence="2">Lipid metabolism; malonyl-CoA biosynthesis; malonyl-CoA from acetyl-CoA: step 1/1.</text>
</comment>
<evidence type="ECO:0000256" key="5">
    <source>
        <dbReference type="ARBA" id="ARBA00022741"/>
    </source>
</evidence>
<evidence type="ECO:0000256" key="14">
    <source>
        <dbReference type="PROSITE-ProRule" id="PRU00409"/>
    </source>
</evidence>
<dbReference type="FunFam" id="3.90.226.10:FF:000010">
    <property type="entry name" value="acetyl-CoA carboxylase isoform X2"/>
    <property type="match status" value="1"/>
</dbReference>
<keyword evidence="3" id="KW-0444">Lipid biosynthesis</keyword>
<accession>A0A7S1BIY5</accession>
<keyword evidence="6" id="KW-0276">Fatty acid metabolism</keyword>
<evidence type="ECO:0000256" key="8">
    <source>
        <dbReference type="ARBA" id="ARBA00023098"/>
    </source>
</evidence>
<dbReference type="PROSITE" id="PS50989">
    <property type="entry name" value="COA_CT_CTER"/>
    <property type="match status" value="1"/>
</dbReference>
<evidence type="ECO:0000256" key="10">
    <source>
        <dbReference type="ARBA" id="ARBA00023267"/>
    </source>
</evidence>
<dbReference type="Gene3D" id="2.40.50.100">
    <property type="match status" value="1"/>
</dbReference>
<dbReference type="InterPro" id="IPR013815">
    <property type="entry name" value="ATP_grasp_subdomain_1"/>
</dbReference>
<evidence type="ECO:0000256" key="6">
    <source>
        <dbReference type="ARBA" id="ARBA00022832"/>
    </source>
</evidence>
<feature type="domain" description="ATP-grasp" evidence="16">
    <location>
        <begin position="31"/>
        <end position="226"/>
    </location>
</feature>
<dbReference type="InterPro" id="IPR011761">
    <property type="entry name" value="ATP-grasp"/>
</dbReference>
<sequence length="2159" mass="236841">MRALGDKIGSTIIAQSAGVPCIRWNGSDIVSQYDRTTGMLPAEDYARANVTSVAAASVAAAQVGFPVMIKASEGGGGKGIRMVDCAENVADAYRQVSGEVPGSPIFIMKLSTGSRHLEVQLIADEYGEALALNGRDCSVQRRHQKIIEEGPPVAASDHVWPQMEKAAVQLAQAVGYANAGTVEYLYSEKDEQFYFLELNPRLQVEHPVTEMITRVNLPATQLQVAMGIPLHNIPEIRELYGHTRFFDEDVKSVHFQKDTRNPPHGHCIAVRITAENAEAGFKPTSGGIQELNFRSTPDVWGYFSMDSSGMVHEFADSQFGHLFANGQDREHARKNMALALKELSIRGDISTNVDYISHLIEMEDFVENRIDTAWLDRLIKADAQRSPASSNNLETEGVERKLRIHPHQVVVIGAAIVGYDKCMDGESQFMESLRKGQFPQKSLLNMTHDVELILDDVKYRLVISRMGEKDFVINAGDSKIKTNVRLLNDGGYLISIGGASEVAYVTSRDPTTGMRMSVGGTSVVFAPDYDPTSLRTDVAGKLVKKLVEDGVHVTKGQPYAEIEVMKMFMPLKVEENGVLTWRENEGAAMDAGSLLATLALDSPEAVRMATVFEGKLEVDDRDISAANHRPHLILRRSLEGLAAGIAGYACDEGEMDRRLDTLTVAASDGTLPVYEINEQLSALAGRIDAALYESLSSALNNFVQTVVSSCDRFPVETVLERLDKHAEDCNPAGRAAFSGLTGPLREAATPYAVSGGGTVGCERVLQSFLGMLRRWYEVERNFAFGINYADAVDRLRTTHRDNLGSVLAICRSHARLSSTVLLVTKIIGVVGRSFDGDVGTVVAGAPSMTEVVPVMTEIGDLGGSDVYADVALTARRLLLQDSQDDAAQRRQRVGEVAKALPSSIAQEGVAKLLEENVPLADLLLSMLQDETAPHAGLLEVYVRSLYRTSALHNLVSTAGSYATWTYSGIRDSKKRLALNSSTPVTSMNDLMTLSRSNSANILESENESEMGTMSFNAVSSSTKRTGVLQVFKTLEEMEAGAQVKLNDFPKIGPGAEPVNVLHILILRGCDSDDNAISKKCADDDGVSKRCHALLRKMHDSMVDKGIRRISFIVGRSSSSDCQLTMPAIFTYRSKDDFGEDCLFRHIEPSEACNLELDRLVKNFNFELANVRLTRNSNVHLYSATPRKSALARDGSRAKNLRPRIFARALSLVADYTVSAFERIFVDALNALDVVDKTAADHHLFINLLSNRHLHLQPSVLENVVETVVRRHAGRIQQLGLVEVETRIVCCLGEVGGEAEEAPPIAIRMVASNPTGFNHVTSTYVEVVDDKKPTERVFRLVGGTKASLAGSGDASWEGLPVSTPYPLTRPFDTQRRAAAVSSDTLYCYDLPALFEAACELQWTKNTENIKGGAGVVRPMLVMFSNELVVQWKSGHGQRKWTMQDYLDGKLEMVQTQRSPGNNEVGMVAWFMTLKTYEYPLGRQIVLISNDITFKAGSFGTREDVVFKMASDYARERRVPRLYVAANSGARIGVADGVRKCFKVAFKDKNKPENGFDYLYVNGDDFDELTKSGAIIADRETDKDGNAVYKLTDIIGTEPDLGVENLKGSGLIAGETSAAYNDIFTMTIVLGRTVGIGAYLVRLGQRTIQKTTASPIILTGYQALNKLMGCDVYTTNDQLGGPGIMFNNGVSHLVATNHLEAISQALNWIAYVPSVRGGILPITDVRAIDVVERPIGFTPKLGIPYDPRMLLAGGENETGEWVSGFFDRGSFTETLAGWARTVIVGRARLGGIPMGVVVTENRTAKAVKPADPADVQAAEAVIQQAGCVWFPNSAYKTAQAIEDFNTEDLPLMVFANWRGFSGGQRDMFDEVLKYGAKIVDAFVNYQQPVFVYIPPYAEIRGGAWVVLDASINSAVMEMYASSKSSRGGVLEANGAASVKYRLRDLLATMHRLDEGLRNLDAALDSVADDVERTQDLRCQIEHREKSLLPVYEQIAVNFCDLHDTPGRMKATGVIEQAVEWKHSREFFFWRLRRKLAEFDLRKKMMKAYNVGRGDSGNDMSALAASALIKKWFIETKGHAPGMWSDDRVMLNWMAIYHNELEVKVSNLQKERIEKEVSSVLVSGGEAGVNGIVDGVVKAMKSMNAEDKEKLLSAMKQALNIC</sequence>
<dbReference type="InterPro" id="IPR013537">
    <property type="entry name" value="AcCoA_COase_cen"/>
</dbReference>
<dbReference type="GO" id="GO:0004075">
    <property type="term" value="F:biotin carboxylase activity"/>
    <property type="evidence" value="ECO:0007669"/>
    <property type="project" value="UniProtKB-EC"/>
</dbReference>
<keyword evidence="9" id="KW-0275">Fatty acid biosynthesis</keyword>
<evidence type="ECO:0000313" key="20">
    <source>
        <dbReference type="EMBL" id="CAD8888011.1"/>
    </source>
</evidence>
<dbReference type="GO" id="GO:0046872">
    <property type="term" value="F:metal ion binding"/>
    <property type="evidence" value="ECO:0007669"/>
    <property type="project" value="InterPro"/>
</dbReference>
<keyword evidence="7 14" id="KW-0067">ATP-binding</keyword>
<proteinExistence type="predicted"/>
<feature type="domain" description="Biotin carboxylation" evidence="17">
    <location>
        <begin position="1"/>
        <end position="380"/>
    </location>
</feature>
<comment type="catalytic activity">
    <reaction evidence="13">
        <text>N(6)-biotinyl-L-lysyl-[protein] + hydrogencarbonate + ATP = N(6)-carboxybiotinyl-L-lysyl-[protein] + ADP + phosphate + H(+)</text>
        <dbReference type="Rhea" id="RHEA:13501"/>
        <dbReference type="Rhea" id="RHEA-COMP:10505"/>
        <dbReference type="Rhea" id="RHEA-COMP:10506"/>
        <dbReference type="ChEBI" id="CHEBI:15378"/>
        <dbReference type="ChEBI" id="CHEBI:17544"/>
        <dbReference type="ChEBI" id="CHEBI:30616"/>
        <dbReference type="ChEBI" id="CHEBI:43474"/>
        <dbReference type="ChEBI" id="CHEBI:83144"/>
        <dbReference type="ChEBI" id="CHEBI:83145"/>
        <dbReference type="ChEBI" id="CHEBI:456216"/>
        <dbReference type="EC" id="6.3.4.14"/>
    </reaction>
</comment>
<dbReference type="PROSITE" id="PS50980">
    <property type="entry name" value="COA_CT_NTER"/>
    <property type="match status" value="1"/>
</dbReference>
<keyword evidence="11" id="KW-0511">Multifunctional enzyme</keyword>
<dbReference type="InterPro" id="IPR000089">
    <property type="entry name" value="Biotin_lipoyl"/>
</dbReference>
<evidence type="ECO:0000259" key="15">
    <source>
        <dbReference type="PROSITE" id="PS50968"/>
    </source>
</evidence>
<dbReference type="Gene3D" id="3.90.226.10">
    <property type="entry name" value="2-enoyl-CoA Hydratase, Chain A, domain 1"/>
    <property type="match status" value="2"/>
</dbReference>
<evidence type="ECO:0000259" key="16">
    <source>
        <dbReference type="PROSITE" id="PS50975"/>
    </source>
</evidence>
<evidence type="ECO:0000256" key="4">
    <source>
        <dbReference type="ARBA" id="ARBA00022598"/>
    </source>
</evidence>
<dbReference type="Gene3D" id="3.30.470.20">
    <property type="entry name" value="ATP-grasp fold, B domain"/>
    <property type="match status" value="1"/>
</dbReference>
<dbReference type="InterPro" id="IPR029045">
    <property type="entry name" value="ClpP/crotonase-like_dom_sf"/>
</dbReference>
<dbReference type="PROSITE" id="PS50975">
    <property type="entry name" value="ATP_GRASP"/>
    <property type="match status" value="1"/>
</dbReference>
<dbReference type="FunFam" id="3.30.1490.20:FF:000003">
    <property type="entry name" value="acetyl-CoA carboxylase isoform X1"/>
    <property type="match status" value="1"/>
</dbReference>
<dbReference type="EMBL" id="HBFR01021136">
    <property type="protein sequence ID" value="CAD8888011.1"/>
    <property type="molecule type" value="Transcribed_RNA"/>
</dbReference>
<protein>
    <recommendedName>
        <fullName evidence="21">Acetyl-CoA carboxylase</fullName>
    </recommendedName>
</protein>
<dbReference type="SUPFAM" id="SSF52096">
    <property type="entry name" value="ClpP/crotonase"/>
    <property type="match status" value="2"/>
</dbReference>
<evidence type="ECO:0000256" key="2">
    <source>
        <dbReference type="ARBA" id="ARBA00004956"/>
    </source>
</evidence>
<comment type="cofactor">
    <cofactor evidence="1">
        <name>biotin</name>
        <dbReference type="ChEBI" id="CHEBI:57586"/>
    </cofactor>
</comment>
<dbReference type="InterPro" id="IPR011762">
    <property type="entry name" value="COA_CT_N"/>
</dbReference>
<dbReference type="Pfam" id="PF00364">
    <property type="entry name" value="Biotin_lipoyl"/>
    <property type="match status" value="1"/>
</dbReference>
<evidence type="ECO:0000259" key="19">
    <source>
        <dbReference type="PROSITE" id="PS50989"/>
    </source>
</evidence>
<dbReference type="PROSITE" id="PS00867">
    <property type="entry name" value="CPSASE_2"/>
    <property type="match status" value="1"/>
</dbReference>
<gene>
    <name evidence="20" type="ORF">CHYS00102_LOCUS15209</name>
</gene>
<evidence type="ECO:0000259" key="17">
    <source>
        <dbReference type="PROSITE" id="PS50979"/>
    </source>
</evidence>
<organism evidence="20">
    <name type="scientific">Corethron hystrix</name>
    <dbReference type="NCBI Taxonomy" id="216773"/>
    <lineage>
        <taxon>Eukaryota</taxon>
        <taxon>Sar</taxon>
        <taxon>Stramenopiles</taxon>
        <taxon>Ochrophyta</taxon>
        <taxon>Bacillariophyta</taxon>
        <taxon>Coscinodiscophyceae</taxon>
        <taxon>Corethrophycidae</taxon>
        <taxon>Corethrales</taxon>
        <taxon>Corethraceae</taxon>
        <taxon>Corethron</taxon>
    </lineage>
</organism>
<dbReference type="GO" id="GO:2001295">
    <property type="term" value="P:malonyl-CoA biosynthetic process"/>
    <property type="evidence" value="ECO:0007669"/>
    <property type="project" value="UniProtKB-UniPathway"/>
</dbReference>
<dbReference type="PROSITE" id="PS00866">
    <property type="entry name" value="CPSASE_1"/>
    <property type="match status" value="1"/>
</dbReference>
<dbReference type="InterPro" id="IPR011054">
    <property type="entry name" value="Rudment_hybrid_motif"/>
</dbReference>
<dbReference type="InterPro" id="IPR005482">
    <property type="entry name" value="Biotin_COase_C"/>
</dbReference>
<dbReference type="Pfam" id="PF01039">
    <property type="entry name" value="Carboxyl_trans"/>
    <property type="match status" value="1"/>
</dbReference>
<dbReference type="GO" id="GO:0003989">
    <property type="term" value="F:acetyl-CoA carboxylase activity"/>
    <property type="evidence" value="ECO:0007669"/>
    <property type="project" value="UniProtKB-EC"/>
</dbReference>
<dbReference type="InterPro" id="IPR011053">
    <property type="entry name" value="Single_hybrid_motif"/>
</dbReference>
<dbReference type="PROSITE" id="PS50968">
    <property type="entry name" value="BIOTINYL_LIPOYL"/>
    <property type="match status" value="1"/>
</dbReference>
<dbReference type="Gene3D" id="3.90.1770.10">
    <property type="entry name" value="PreATP-grasp domain"/>
    <property type="match status" value="1"/>
</dbReference>
<evidence type="ECO:0000259" key="18">
    <source>
        <dbReference type="PROSITE" id="PS50980"/>
    </source>
</evidence>
<dbReference type="PANTHER" id="PTHR45728:SF3">
    <property type="entry name" value="ACETYL-COA CARBOXYLASE"/>
    <property type="match status" value="1"/>
</dbReference>
<evidence type="ECO:0000256" key="12">
    <source>
        <dbReference type="ARBA" id="ARBA00048065"/>
    </source>
</evidence>
<feature type="domain" description="CoA carboxyltransferase N-terminal" evidence="18">
    <location>
        <begin position="1359"/>
        <end position="1722"/>
    </location>
</feature>
<dbReference type="Gene3D" id="2.40.460.10">
    <property type="entry name" value="Biotin dependent carboxylase carboxyltransferase"/>
    <property type="match status" value="1"/>
</dbReference>
<dbReference type="InterPro" id="IPR049074">
    <property type="entry name" value="ACCA_BT"/>
</dbReference>
<evidence type="ECO:0000256" key="7">
    <source>
        <dbReference type="ARBA" id="ARBA00022840"/>
    </source>
</evidence>
<evidence type="ECO:0000256" key="11">
    <source>
        <dbReference type="ARBA" id="ARBA00023268"/>
    </source>
</evidence>
<keyword evidence="10" id="KW-0092">Biotin</keyword>
<dbReference type="InterPro" id="IPR005479">
    <property type="entry name" value="CPAse_ATP-bd"/>
</dbReference>
<dbReference type="FunFam" id="2.40.50.100:FF:000005">
    <property type="entry name" value="Acetyl-CoA carboxylase 1"/>
    <property type="match status" value="1"/>
</dbReference>
<dbReference type="CDD" id="cd06850">
    <property type="entry name" value="biotinyl_domain"/>
    <property type="match status" value="1"/>
</dbReference>
<dbReference type="Pfam" id="PF21385">
    <property type="entry name" value="ACCA_BT"/>
    <property type="match status" value="1"/>
</dbReference>
<dbReference type="SUPFAM" id="SSF56059">
    <property type="entry name" value="Glutathione synthetase ATP-binding domain-like"/>
    <property type="match status" value="1"/>
</dbReference>
<dbReference type="GO" id="GO:0005524">
    <property type="term" value="F:ATP binding"/>
    <property type="evidence" value="ECO:0007669"/>
    <property type="project" value="UniProtKB-UniRule"/>
</dbReference>
<dbReference type="InterPro" id="IPR011764">
    <property type="entry name" value="Biotin_carboxylation_dom"/>
</dbReference>
<dbReference type="Pfam" id="PF02785">
    <property type="entry name" value="Biotin_carb_C"/>
    <property type="match status" value="1"/>
</dbReference>
<dbReference type="InterPro" id="IPR049076">
    <property type="entry name" value="ACCA"/>
</dbReference>
<dbReference type="SUPFAM" id="SSF51230">
    <property type="entry name" value="Single hybrid motif"/>
    <property type="match status" value="1"/>
</dbReference>
<dbReference type="Pfam" id="PF02786">
    <property type="entry name" value="CPSase_L_D2"/>
    <property type="match status" value="1"/>
</dbReference>
<evidence type="ECO:0000256" key="13">
    <source>
        <dbReference type="ARBA" id="ARBA00048600"/>
    </source>
</evidence>
<evidence type="ECO:0000256" key="3">
    <source>
        <dbReference type="ARBA" id="ARBA00022516"/>
    </source>
</evidence>
<keyword evidence="8" id="KW-0443">Lipid metabolism</keyword>
<reference evidence="20" key="1">
    <citation type="submission" date="2021-01" db="EMBL/GenBank/DDBJ databases">
        <authorList>
            <person name="Corre E."/>
            <person name="Pelletier E."/>
            <person name="Niang G."/>
            <person name="Scheremetjew M."/>
            <person name="Finn R."/>
            <person name="Kale V."/>
            <person name="Holt S."/>
            <person name="Cochrane G."/>
            <person name="Meng A."/>
            <person name="Brown T."/>
            <person name="Cohen L."/>
        </authorList>
    </citation>
    <scope>NUCLEOTIDE SEQUENCE</scope>
    <source>
        <strain evidence="20">308</strain>
    </source>
</reference>
<evidence type="ECO:0000256" key="9">
    <source>
        <dbReference type="ARBA" id="ARBA00023160"/>
    </source>
</evidence>
<feature type="domain" description="CoA carboxyltransferase C-terminal" evidence="19">
    <location>
        <begin position="1728"/>
        <end position="2044"/>
    </location>
</feature>
<evidence type="ECO:0008006" key="21">
    <source>
        <dbReference type="Google" id="ProtNLM"/>
    </source>
</evidence>
<dbReference type="GO" id="GO:0006633">
    <property type="term" value="P:fatty acid biosynthetic process"/>
    <property type="evidence" value="ECO:0007669"/>
    <property type="project" value="UniProtKB-KW"/>
</dbReference>
<comment type="catalytic activity">
    <reaction evidence="12">
        <text>hydrogencarbonate + acetyl-CoA + ATP = malonyl-CoA + ADP + phosphate + H(+)</text>
        <dbReference type="Rhea" id="RHEA:11308"/>
        <dbReference type="ChEBI" id="CHEBI:15378"/>
        <dbReference type="ChEBI" id="CHEBI:17544"/>
        <dbReference type="ChEBI" id="CHEBI:30616"/>
        <dbReference type="ChEBI" id="CHEBI:43474"/>
        <dbReference type="ChEBI" id="CHEBI:57288"/>
        <dbReference type="ChEBI" id="CHEBI:57384"/>
        <dbReference type="ChEBI" id="CHEBI:456216"/>
        <dbReference type="EC" id="6.4.1.2"/>
    </reaction>
</comment>
<keyword evidence="4" id="KW-0436">Ligase</keyword>
<dbReference type="UniPathway" id="UPA00655">
    <property type="reaction ID" value="UER00711"/>
</dbReference>
<evidence type="ECO:0000256" key="1">
    <source>
        <dbReference type="ARBA" id="ARBA00001953"/>
    </source>
</evidence>
<name>A0A7S1BIY5_9STRA</name>
<dbReference type="PROSITE" id="PS50979">
    <property type="entry name" value="BC"/>
    <property type="match status" value="1"/>
</dbReference>
<feature type="domain" description="Lipoyl-binding" evidence="15">
    <location>
        <begin position="525"/>
        <end position="599"/>
    </location>
</feature>
<dbReference type="Pfam" id="PF08326">
    <property type="entry name" value="ACC_central"/>
    <property type="match status" value="1"/>
</dbReference>
<dbReference type="PROSITE" id="PS00188">
    <property type="entry name" value="BIOTIN"/>
    <property type="match status" value="1"/>
</dbReference>